<evidence type="ECO:0000256" key="10">
    <source>
        <dbReference type="SAM" id="Coils"/>
    </source>
</evidence>
<protein>
    <recommendedName>
        <fullName evidence="11">Homeobox domain-containing protein</fullName>
    </recommendedName>
</protein>
<dbReference type="InterPro" id="IPR003106">
    <property type="entry name" value="Leu_zip_homeo"/>
</dbReference>
<evidence type="ECO:0000256" key="8">
    <source>
        <dbReference type="PROSITE-ProRule" id="PRU00108"/>
    </source>
</evidence>
<dbReference type="Pfam" id="PF00046">
    <property type="entry name" value="Homeodomain"/>
    <property type="match status" value="1"/>
</dbReference>
<evidence type="ECO:0000313" key="12">
    <source>
        <dbReference type="EMBL" id="ABK24625.1"/>
    </source>
</evidence>
<keyword evidence="10" id="KW-0175">Coiled coil</keyword>
<dbReference type="PROSITE" id="PS00027">
    <property type="entry name" value="HOMEOBOX_1"/>
    <property type="match status" value="1"/>
</dbReference>
<reference evidence="12" key="1">
    <citation type="journal article" date="2008" name="BMC Genomics">
        <title>A conifer genomics resource of 200,000 spruce (Picea spp.) ESTs and 6,464 high-quality, sequence-finished full-length cDNAs for Sitka spruce (Picea sitchensis).</title>
        <authorList>
            <person name="Ralph S.G."/>
            <person name="Chun H.J."/>
            <person name="Kolosova N."/>
            <person name="Cooper D."/>
            <person name="Oddy C."/>
            <person name="Ritland C.E."/>
            <person name="Kirkpatrick R."/>
            <person name="Moore R."/>
            <person name="Barber S."/>
            <person name="Holt R.A."/>
            <person name="Jones S.J."/>
            <person name="Marra M.A."/>
            <person name="Douglas C.J."/>
            <person name="Ritland K."/>
            <person name="Bohlmann J."/>
        </authorList>
    </citation>
    <scope>NUCLEOTIDE SEQUENCE</scope>
    <source>
        <tissue evidence="12">Green portion of the leader tissue</tissue>
    </source>
</reference>
<feature type="coiled-coil region" evidence="10">
    <location>
        <begin position="134"/>
        <end position="175"/>
    </location>
</feature>
<keyword evidence="2" id="KW-0805">Transcription regulation</keyword>
<evidence type="ECO:0000259" key="11">
    <source>
        <dbReference type="PROSITE" id="PS50071"/>
    </source>
</evidence>
<comment type="similarity">
    <text evidence="7">Belongs to the HD-ZIP homeobox family. Class I subfamily.</text>
</comment>
<dbReference type="CDD" id="cd00086">
    <property type="entry name" value="homeodomain"/>
    <property type="match status" value="1"/>
</dbReference>
<keyword evidence="4 8" id="KW-0371">Homeobox</keyword>
<keyword evidence="5" id="KW-0804">Transcription</keyword>
<accession>A9NVG4</accession>
<name>A9NVG4_PICSI</name>
<feature type="DNA-binding region" description="Homeobox" evidence="8">
    <location>
        <begin position="89"/>
        <end position="143"/>
    </location>
</feature>
<evidence type="ECO:0000256" key="6">
    <source>
        <dbReference type="ARBA" id="ARBA00023242"/>
    </source>
</evidence>
<dbReference type="AlphaFoldDB" id="A9NVG4"/>
<dbReference type="InterPro" id="IPR045224">
    <property type="entry name" value="HDZip_class_I_plant"/>
</dbReference>
<dbReference type="FunFam" id="1.10.10.60:FF:000144">
    <property type="entry name" value="homeobox-leucine zipper protein ATHB-6-like"/>
    <property type="match status" value="1"/>
</dbReference>
<keyword evidence="3 8" id="KW-0238">DNA-binding</keyword>
<dbReference type="GO" id="GO:0000976">
    <property type="term" value="F:transcription cis-regulatory region binding"/>
    <property type="evidence" value="ECO:0007669"/>
    <property type="project" value="UniProtKB-ARBA"/>
</dbReference>
<dbReference type="OMA" id="GRCCSIM"/>
<dbReference type="InterPro" id="IPR017970">
    <property type="entry name" value="Homeobox_CS"/>
</dbReference>
<sequence>MSCDGSPYRYANTAMTTEDYSANVMASMIASCTSVGVQGAATLTRCECENKRKSSMSLSAYSGAMDLSDYDIGEEDGSDDCLHFGGKKRRLTFQQVKRLEKSFEVANKLEPERKIQLAKALGLQPRQIAVWFQNRRARCKTKQVEKDFDALKQQYDDLKNKYDILLQENKHFKAERLNRESGNDDQNRNLSDFDFEIEPQQNSANSSHKTTDAPMELSVKSKICQKCAEPLGDLYPTTTKEQEGRCCSIMSEAASSIFNIDSPRTIESPPSPPFPQIIAAAAAANSSPELLVEGSSIGEQIACGLETLPLGHESNCLPDTLPEVEADQIASLNQAEETCRNLFYSLDEQGPLMLWDYWPQ</sequence>
<dbReference type="SUPFAM" id="SSF46689">
    <property type="entry name" value="Homeodomain-like"/>
    <property type="match status" value="1"/>
</dbReference>
<evidence type="ECO:0000256" key="1">
    <source>
        <dbReference type="ARBA" id="ARBA00004123"/>
    </source>
</evidence>
<dbReference type="InterPro" id="IPR001356">
    <property type="entry name" value="HD"/>
</dbReference>
<dbReference type="Pfam" id="PF02183">
    <property type="entry name" value="HALZ"/>
    <property type="match status" value="1"/>
</dbReference>
<proteinExistence type="evidence at transcript level"/>
<dbReference type="GO" id="GO:0000981">
    <property type="term" value="F:DNA-binding transcription factor activity, RNA polymerase II-specific"/>
    <property type="evidence" value="ECO:0007669"/>
    <property type="project" value="InterPro"/>
</dbReference>
<evidence type="ECO:0000256" key="3">
    <source>
        <dbReference type="ARBA" id="ARBA00023125"/>
    </source>
</evidence>
<keyword evidence="6 8" id="KW-0539">Nucleus</keyword>
<evidence type="ECO:0000256" key="2">
    <source>
        <dbReference type="ARBA" id="ARBA00023015"/>
    </source>
</evidence>
<feature type="domain" description="Homeobox" evidence="11">
    <location>
        <begin position="87"/>
        <end position="142"/>
    </location>
</feature>
<dbReference type="Gene3D" id="1.10.10.60">
    <property type="entry name" value="Homeodomain-like"/>
    <property type="match status" value="1"/>
</dbReference>
<dbReference type="SMART" id="SM00389">
    <property type="entry name" value="HOX"/>
    <property type="match status" value="1"/>
</dbReference>
<dbReference type="PANTHER" id="PTHR24326">
    <property type="entry name" value="HOMEOBOX-LEUCINE ZIPPER PROTEIN"/>
    <property type="match status" value="1"/>
</dbReference>
<evidence type="ECO:0000256" key="9">
    <source>
        <dbReference type="RuleBase" id="RU000682"/>
    </source>
</evidence>
<dbReference type="InterPro" id="IPR009057">
    <property type="entry name" value="Homeodomain-like_sf"/>
</dbReference>
<dbReference type="InterPro" id="IPR000047">
    <property type="entry name" value="HTH_motif"/>
</dbReference>
<dbReference type="PROSITE" id="PS50071">
    <property type="entry name" value="HOMEOBOX_2"/>
    <property type="match status" value="1"/>
</dbReference>
<dbReference type="EMBL" id="EF085318">
    <property type="protein sequence ID" value="ABK24625.1"/>
    <property type="molecule type" value="mRNA"/>
</dbReference>
<comment type="subcellular location">
    <subcellularLocation>
        <location evidence="1 8 9">Nucleus</location>
    </subcellularLocation>
</comment>
<dbReference type="PRINTS" id="PR00031">
    <property type="entry name" value="HTHREPRESSR"/>
</dbReference>
<organism evidence="12">
    <name type="scientific">Picea sitchensis</name>
    <name type="common">Sitka spruce</name>
    <name type="synonym">Pinus sitchensis</name>
    <dbReference type="NCBI Taxonomy" id="3332"/>
    <lineage>
        <taxon>Eukaryota</taxon>
        <taxon>Viridiplantae</taxon>
        <taxon>Streptophyta</taxon>
        <taxon>Embryophyta</taxon>
        <taxon>Tracheophyta</taxon>
        <taxon>Spermatophyta</taxon>
        <taxon>Pinopsida</taxon>
        <taxon>Pinidae</taxon>
        <taxon>Conifers I</taxon>
        <taxon>Pinales</taxon>
        <taxon>Pinaceae</taxon>
        <taxon>Picea</taxon>
    </lineage>
</organism>
<evidence type="ECO:0000256" key="7">
    <source>
        <dbReference type="ARBA" id="ARBA00025748"/>
    </source>
</evidence>
<dbReference type="GO" id="GO:0045893">
    <property type="term" value="P:positive regulation of DNA-templated transcription"/>
    <property type="evidence" value="ECO:0007669"/>
    <property type="project" value="TreeGrafter"/>
</dbReference>
<evidence type="ECO:0000256" key="5">
    <source>
        <dbReference type="ARBA" id="ARBA00023163"/>
    </source>
</evidence>
<dbReference type="GO" id="GO:0005634">
    <property type="term" value="C:nucleus"/>
    <property type="evidence" value="ECO:0007669"/>
    <property type="project" value="UniProtKB-SubCell"/>
</dbReference>
<evidence type="ECO:0000256" key="4">
    <source>
        <dbReference type="ARBA" id="ARBA00023155"/>
    </source>
</evidence>
<dbReference type="PANTHER" id="PTHR24326:SF606">
    <property type="entry name" value="HOMEOBOX-LEUCINE ZIPPER PROTEIN ATHB-54"/>
    <property type="match status" value="1"/>
</dbReference>